<dbReference type="InterPro" id="IPR047584">
    <property type="entry name" value="CyaY"/>
</dbReference>
<accession>G4CM94</accession>
<dbReference type="Proteomes" id="UP000005336">
    <property type="component" value="Unassembled WGS sequence"/>
</dbReference>
<dbReference type="NCBIfam" id="TIGR03421">
    <property type="entry name" value="FeS_CyaY"/>
    <property type="match status" value="1"/>
</dbReference>
<organism evidence="5 6">
    <name type="scientific">Neisseria wadsworthii 9715</name>
    <dbReference type="NCBI Taxonomy" id="1030841"/>
    <lineage>
        <taxon>Bacteria</taxon>
        <taxon>Pseudomonadati</taxon>
        <taxon>Pseudomonadota</taxon>
        <taxon>Betaproteobacteria</taxon>
        <taxon>Neisseriales</taxon>
        <taxon>Neisseriaceae</taxon>
        <taxon>Neisseria</taxon>
    </lineage>
</organism>
<evidence type="ECO:0000313" key="6">
    <source>
        <dbReference type="Proteomes" id="UP000005336"/>
    </source>
</evidence>
<dbReference type="PROSITE" id="PS50810">
    <property type="entry name" value="FRATAXIN_2"/>
    <property type="match status" value="1"/>
</dbReference>
<keyword evidence="2 4" id="KW-0479">Metal-binding</keyword>
<evidence type="ECO:0000313" key="5">
    <source>
        <dbReference type="EMBL" id="EGZ51174.1"/>
    </source>
</evidence>
<dbReference type="PATRIC" id="fig|1030841.3.peg.214"/>
<evidence type="ECO:0000256" key="1">
    <source>
        <dbReference type="ARBA" id="ARBA00008183"/>
    </source>
</evidence>
<evidence type="ECO:0000256" key="2">
    <source>
        <dbReference type="ARBA" id="ARBA00022723"/>
    </source>
</evidence>
<evidence type="ECO:0000256" key="4">
    <source>
        <dbReference type="HAMAP-Rule" id="MF_00142"/>
    </source>
</evidence>
<dbReference type="InterPro" id="IPR036524">
    <property type="entry name" value="Frataxin/CyaY_sf"/>
</dbReference>
<dbReference type="GO" id="GO:0016226">
    <property type="term" value="P:iron-sulfur cluster assembly"/>
    <property type="evidence" value="ECO:0007669"/>
    <property type="project" value="UniProtKB-UniRule"/>
</dbReference>
<dbReference type="SMART" id="SM01219">
    <property type="entry name" value="Frataxin_Cyay"/>
    <property type="match status" value="1"/>
</dbReference>
<comment type="caution">
    <text evidence="5">The sequence shown here is derived from an EMBL/GenBank/DDBJ whole genome shotgun (WGS) entry which is preliminary data.</text>
</comment>
<dbReference type="PANTHER" id="PTHR16821">
    <property type="entry name" value="FRATAXIN"/>
    <property type="match status" value="1"/>
</dbReference>
<dbReference type="Gene3D" id="3.30.920.10">
    <property type="entry name" value="Frataxin/CyaY"/>
    <property type="match status" value="1"/>
</dbReference>
<dbReference type="InterPro" id="IPR002908">
    <property type="entry name" value="Frataxin/CyaY"/>
</dbReference>
<dbReference type="STRING" id="1030841.HMPREF9370_0203"/>
<evidence type="ECO:0000256" key="3">
    <source>
        <dbReference type="ARBA" id="ARBA00023004"/>
    </source>
</evidence>
<dbReference type="HOGENOM" id="CLU_080880_3_0_4"/>
<dbReference type="CDD" id="cd00503">
    <property type="entry name" value="Frataxin"/>
    <property type="match status" value="1"/>
</dbReference>
<dbReference type="InterPro" id="IPR020895">
    <property type="entry name" value="Frataxin_CS"/>
</dbReference>
<dbReference type="PROSITE" id="PS01344">
    <property type="entry name" value="FRATAXIN_1"/>
    <property type="match status" value="1"/>
</dbReference>
<dbReference type="PANTHER" id="PTHR16821:SF2">
    <property type="entry name" value="FRATAXIN, MITOCHONDRIAL"/>
    <property type="match status" value="1"/>
</dbReference>
<keyword evidence="3 4" id="KW-0408">Iron</keyword>
<dbReference type="AlphaFoldDB" id="G4CM94"/>
<protein>
    <recommendedName>
        <fullName evidence="4">Iron-sulfur cluster assembly protein CyaY</fullName>
    </recommendedName>
</protein>
<comment type="function">
    <text evidence="4">Involved in iron-sulfur (Fe-S) cluster assembly. May act as a regulator of Fe-S biogenesis.</text>
</comment>
<dbReference type="GO" id="GO:0008199">
    <property type="term" value="F:ferric iron binding"/>
    <property type="evidence" value="ECO:0007669"/>
    <property type="project" value="InterPro"/>
</dbReference>
<dbReference type="GO" id="GO:0005737">
    <property type="term" value="C:cytoplasm"/>
    <property type="evidence" value="ECO:0007669"/>
    <property type="project" value="UniProtKB-ARBA"/>
</dbReference>
<dbReference type="Pfam" id="PF01491">
    <property type="entry name" value="Frataxin_Cyay"/>
    <property type="match status" value="1"/>
</dbReference>
<dbReference type="SUPFAM" id="SSF55387">
    <property type="entry name" value="Frataxin/Nqo15-like"/>
    <property type="match status" value="1"/>
</dbReference>
<sequence length="125" mass="13845">MARFGILNKNHDTHKTMMTESEFLQHSDRLFAHIEDQIDEAGLDFDCRLAGNVLTIEADDGTQIIVNRHTPNQELWIAAKSGGYHFAHQNGTWLATRDGSEFFAVLNQALSAACGETAEIPPFSG</sequence>
<dbReference type="EMBL" id="AGAZ01000008">
    <property type="protein sequence ID" value="EGZ51174.1"/>
    <property type="molecule type" value="Genomic_DNA"/>
</dbReference>
<comment type="similarity">
    <text evidence="1 4">Belongs to the frataxin family.</text>
</comment>
<reference evidence="5 6" key="1">
    <citation type="submission" date="2011-06" db="EMBL/GenBank/DDBJ databases">
        <authorList>
            <person name="Muzny D."/>
            <person name="Qin X."/>
            <person name="Deng J."/>
            <person name="Jiang H."/>
            <person name="Liu Y."/>
            <person name="Qu J."/>
            <person name="Song X.-Z."/>
            <person name="Zhang L."/>
            <person name="Thornton R."/>
            <person name="Coyle M."/>
            <person name="Francisco L."/>
            <person name="Jackson L."/>
            <person name="Javaid M."/>
            <person name="Korchina V."/>
            <person name="Kovar C."/>
            <person name="Mata R."/>
            <person name="Mathew T."/>
            <person name="Ngo R."/>
            <person name="Nguyen L."/>
            <person name="Nguyen N."/>
            <person name="Okwuonu G."/>
            <person name="Ongeri F."/>
            <person name="Pham C."/>
            <person name="Simmons D."/>
            <person name="Wilczek-Boney K."/>
            <person name="Hale W."/>
            <person name="Jakkamsetti A."/>
            <person name="Pham P."/>
            <person name="Ruth R."/>
            <person name="San Lucas F."/>
            <person name="Warren J."/>
            <person name="Zhang J."/>
            <person name="Zhao Z."/>
            <person name="Zhou C."/>
            <person name="Zhu D."/>
            <person name="Lee S."/>
            <person name="Bess C."/>
            <person name="Blankenburg K."/>
            <person name="Forbes L."/>
            <person name="Fu Q."/>
            <person name="Gubbala S."/>
            <person name="Hirani K."/>
            <person name="Jayaseelan J.C."/>
            <person name="Lara F."/>
            <person name="Munidasa M."/>
            <person name="Palculict T."/>
            <person name="Patil S."/>
            <person name="Pu L.-L."/>
            <person name="Saada N."/>
            <person name="Tang L."/>
            <person name="Weissenberger G."/>
            <person name="Zhu Y."/>
            <person name="Hemphill L."/>
            <person name="Shang Y."/>
            <person name="Youmans B."/>
            <person name="Ayvaz T."/>
            <person name="Ross M."/>
            <person name="Santibanez J."/>
            <person name="Aqrawi P."/>
            <person name="Gross S."/>
            <person name="Joshi V."/>
            <person name="Fowler G."/>
            <person name="Nazareth L."/>
            <person name="Reid J."/>
            <person name="Worley K."/>
            <person name="Petrosino J."/>
            <person name="Highlander S."/>
            <person name="Gibbs R."/>
        </authorList>
    </citation>
    <scope>NUCLEOTIDE SEQUENCE [LARGE SCALE GENOMIC DNA]</scope>
    <source>
        <strain evidence="5 6">9715</strain>
    </source>
</reference>
<dbReference type="HAMAP" id="MF_00142">
    <property type="entry name" value="CyaY"/>
    <property type="match status" value="1"/>
</dbReference>
<name>G4CM94_9NEIS</name>
<gene>
    <name evidence="4 5" type="primary">cyaY</name>
    <name evidence="5" type="ORF">HMPREF9370_0203</name>
</gene>
<proteinExistence type="inferred from homology"/>
<keyword evidence="6" id="KW-1185">Reference proteome</keyword>